<dbReference type="RefSeq" id="WP_163807242.1">
    <property type="nucleotide sequence ID" value="NZ_AP022620.1"/>
</dbReference>
<accession>A0A6N4WFV8</accession>
<sequence length="302" mass="33191">MAELEIPFRGSTALAAGLLNRRSLARDYWAIHRDVYLPRGIAVTPVIKARAAFLWSGSAATVAGLSAAALLGCRWIDDHHPAELIRRNGKPVTGVLIHRDELRADEILRIGDTPVTTPARTAFDLGRRPGVDTAVIRLDALCNATGLRPTAIDEVATRHRGARGVAQLRQVLGLVDPGSESPPETRTRLLLIRSGLPTPTTQINVYDDYGHFVARLDMGWQDWRVAVEFDGAQHWTDAAQRSKDINRLADLEACGWRIIRVSYDLLRNGPAVVVDRVLAALAAAGCPIERPLMPRFSRERVS</sequence>
<dbReference type="AlphaFoldDB" id="A0A6N4WFV8"/>
<dbReference type="InterPro" id="IPR007569">
    <property type="entry name" value="DUF559"/>
</dbReference>
<keyword evidence="3" id="KW-1185">Reference proteome</keyword>
<name>A0A6N4WFV8_9MYCO</name>
<evidence type="ECO:0000259" key="1">
    <source>
        <dbReference type="Pfam" id="PF04480"/>
    </source>
</evidence>
<dbReference type="Pfam" id="PF04480">
    <property type="entry name" value="DUF559"/>
    <property type="match status" value="1"/>
</dbReference>
<dbReference type="SUPFAM" id="SSF52980">
    <property type="entry name" value="Restriction endonuclease-like"/>
    <property type="match status" value="1"/>
</dbReference>
<feature type="domain" description="DUF559" evidence="1">
    <location>
        <begin position="221"/>
        <end position="281"/>
    </location>
</feature>
<dbReference type="Gene3D" id="3.40.960.10">
    <property type="entry name" value="VSR Endonuclease"/>
    <property type="match status" value="1"/>
</dbReference>
<proteinExistence type="predicted"/>
<evidence type="ECO:0000313" key="3">
    <source>
        <dbReference type="Proteomes" id="UP000467249"/>
    </source>
</evidence>
<dbReference type="KEGG" id="many:MANY_52660"/>
<protein>
    <recommendedName>
        <fullName evidence="1">DUF559 domain-containing protein</fullName>
    </recommendedName>
</protein>
<organism evidence="2 3">
    <name type="scientific">Mycolicibacterium anyangense</name>
    <dbReference type="NCBI Taxonomy" id="1431246"/>
    <lineage>
        <taxon>Bacteria</taxon>
        <taxon>Bacillati</taxon>
        <taxon>Actinomycetota</taxon>
        <taxon>Actinomycetes</taxon>
        <taxon>Mycobacteriales</taxon>
        <taxon>Mycobacteriaceae</taxon>
        <taxon>Mycolicibacterium</taxon>
    </lineage>
</organism>
<dbReference type="InterPro" id="IPR011335">
    <property type="entry name" value="Restrct_endonuc-II-like"/>
</dbReference>
<dbReference type="EMBL" id="AP022620">
    <property type="protein sequence ID" value="BBZ79929.1"/>
    <property type="molecule type" value="Genomic_DNA"/>
</dbReference>
<dbReference type="Proteomes" id="UP000467249">
    <property type="component" value="Chromosome"/>
</dbReference>
<reference evidence="2 3" key="1">
    <citation type="journal article" date="2019" name="Emerg. Microbes Infect.">
        <title>Comprehensive subspecies identification of 175 nontuberculous mycobacteria species based on 7547 genomic profiles.</title>
        <authorList>
            <person name="Matsumoto Y."/>
            <person name="Kinjo T."/>
            <person name="Motooka D."/>
            <person name="Nabeya D."/>
            <person name="Jung N."/>
            <person name="Uechi K."/>
            <person name="Horii T."/>
            <person name="Iida T."/>
            <person name="Fujita J."/>
            <person name="Nakamura S."/>
        </authorList>
    </citation>
    <scope>NUCLEOTIDE SEQUENCE [LARGE SCALE GENOMIC DNA]</scope>
    <source>
        <strain evidence="2 3">JCM 30275</strain>
    </source>
</reference>
<evidence type="ECO:0000313" key="2">
    <source>
        <dbReference type="EMBL" id="BBZ79929.1"/>
    </source>
</evidence>
<gene>
    <name evidence="2" type="ORF">MANY_52660</name>
</gene>